<evidence type="ECO:0000313" key="10">
    <source>
        <dbReference type="EMBL" id="RHY44267.1"/>
    </source>
</evidence>
<keyword evidence="6" id="KW-0472">Membrane</keyword>
<keyword evidence="6" id="KW-0812">Transmembrane</keyword>
<evidence type="ECO:0000313" key="17">
    <source>
        <dbReference type="Proteomes" id="UP000266196"/>
    </source>
</evidence>
<keyword evidence="1" id="KW-0723">Serine/threonine-protein kinase</keyword>
<evidence type="ECO:0000259" key="7">
    <source>
        <dbReference type="PROSITE" id="PS50011"/>
    </source>
</evidence>
<dbReference type="Pfam" id="PF00069">
    <property type="entry name" value="Pkinase"/>
    <property type="match status" value="1"/>
</dbReference>
<dbReference type="InterPro" id="IPR000719">
    <property type="entry name" value="Prot_kinase_dom"/>
</dbReference>
<evidence type="ECO:0000313" key="15">
    <source>
        <dbReference type="Proteomes" id="UP000265427"/>
    </source>
</evidence>
<comment type="caution">
    <text evidence="8">The sequence shown here is derived from an EMBL/GenBank/DDBJ whole genome shotgun (WGS) entry which is preliminary data.</text>
</comment>
<dbReference type="EMBL" id="QUTA01005571">
    <property type="protein sequence ID" value="RHY15130.1"/>
    <property type="molecule type" value="Genomic_DNA"/>
</dbReference>
<dbReference type="AlphaFoldDB" id="A0A397B491"/>
<dbReference type="Proteomes" id="UP000265716">
    <property type="component" value="Unassembled WGS sequence"/>
</dbReference>
<dbReference type="EMBL" id="QUTB01002545">
    <property type="protein sequence ID" value="RHY72248.1"/>
    <property type="molecule type" value="Genomic_DNA"/>
</dbReference>
<feature type="domain" description="Protein kinase" evidence="7">
    <location>
        <begin position="5"/>
        <end position="283"/>
    </location>
</feature>
<dbReference type="PROSITE" id="PS50011">
    <property type="entry name" value="PROTEIN_KINASE_DOM"/>
    <property type="match status" value="1"/>
</dbReference>
<evidence type="ECO:0000313" key="14">
    <source>
        <dbReference type="EMBL" id="RHZ07425.1"/>
    </source>
</evidence>
<dbReference type="PANTHER" id="PTHR24345:SF91">
    <property type="entry name" value="SERINE_THREONINE-PROTEIN KINASE PLK4"/>
    <property type="match status" value="1"/>
</dbReference>
<evidence type="ECO:0000313" key="21">
    <source>
        <dbReference type="Proteomes" id="UP000286510"/>
    </source>
</evidence>
<evidence type="ECO:0000256" key="4">
    <source>
        <dbReference type="ARBA" id="ARBA00022777"/>
    </source>
</evidence>
<evidence type="ECO:0000256" key="5">
    <source>
        <dbReference type="ARBA" id="ARBA00022840"/>
    </source>
</evidence>
<dbReference type="Proteomes" id="UP000266196">
    <property type="component" value="Unassembled WGS sequence"/>
</dbReference>
<evidence type="ECO:0000313" key="11">
    <source>
        <dbReference type="EMBL" id="RHY61747.1"/>
    </source>
</evidence>
<proteinExistence type="predicted"/>
<dbReference type="Proteomes" id="UP000265427">
    <property type="component" value="Unassembled WGS sequence"/>
</dbReference>
<dbReference type="Proteomes" id="UP000283543">
    <property type="component" value="Unassembled WGS sequence"/>
</dbReference>
<evidence type="ECO:0000313" key="18">
    <source>
        <dbReference type="Proteomes" id="UP000266239"/>
    </source>
</evidence>
<dbReference type="PANTHER" id="PTHR24345">
    <property type="entry name" value="SERINE/THREONINE-PROTEIN KINASE PLK"/>
    <property type="match status" value="1"/>
</dbReference>
<dbReference type="Proteomes" id="UP000286510">
    <property type="component" value="Unassembled WGS sequence"/>
</dbReference>
<evidence type="ECO:0000313" key="20">
    <source>
        <dbReference type="Proteomes" id="UP000283543"/>
    </source>
</evidence>
<evidence type="ECO:0000256" key="2">
    <source>
        <dbReference type="ARBA" id="ARBA00022679"/>
    </source>
</evidence>
<evidence type="ECO:0000313" key="13">
    <source>
        <dbReference type="EMBL" id="RHY96894.1"/>
    </source>
</evidence>
<evidence type="ECO:0000256" key="1">
    <source>
        <dbReference type="ARBA" id="ARBA00022527"/>
    </source>
</evidence>
<accession>A0A397B491</accession>
<dbReference type="Proteomes" id="UP000266643">
    <property type="component" value="Unassembled WGS sequence"/>
</dbReference>
<evidence type="ECO:0000313" key="8">
    <source>
        <dbReference type="EMBL" id="RHY13242.1"/>
    </source>
</evidence>
<dbReference type="Proteomes" id="UP000266239">
    <property type="component" value="Unassembled WGS sequence"/>
</dbReference>
<protein>
    <recommendedName>
        <fullName evidence="7">Protein kinase domain-containing protein</fullName>
    </recommendedName>
</protein>
<evidence type="ECO:0000313" key="9">
    <source>
        <dbReference type="EMBL" id="RHY15130.1"/>
    </source>
</evidence>
<reference evidence="15 16" key="1">
    <citation type="submission" date="2018-08" db="EMBL/GenBank/DDBJ databases">
        <title>Aphanomyces genome sequencing and annotation.</title>
        <authorList>
            <person name="Minardi D."/>
            <person name="Oidtmann B."/>
            <person name="Van Der Giezen M."/>
            <person name="Studholme D.J."/>
        </authorList>
    </citation>
    <scope>NUCLEOTIDE SEQUENCE [LARGE SCALE GENOMIC DNA]</scope>
    <source>
        <strain evidence="14 17">197901</strain>
        <strain evidence="10 19">D2</strain>
        <strain evidence="13 21">FDL457</strain>
        <strain evidence="8 15">Kv</strain>
        <strain evidence="11 16">SA</strain>
        <strain evidence="12 20">Si</strain>
        <strain evidence="9 18">Yx</strain>
    </source>
</reference>
<dbReference type="EMBL" id="QUTD01008944">
    <property type="protein sequence ID" value="RHY44267.1"/>
    <property type="molecule type" value="Genomic_DNA"/>
</dbReference>
<dbReference type="GO" id="GO:0004674">
    <property type="term" value="F:protein serine/threonine kinase activity"/>
    <property type="evidence" value="ECO:0007669"/>
    <property type="project" value="UniProtKB-KW"/>
</dbReference>
<keyword evidence="6" id="KW-1133">Transmembrane helix</keyword>
<gene>
    <name evidence="9" type="ORF">DYB25_000077</name>
    <name evidence="13" type="ORF">DYB26_001465</name>
    <name evidence="10" type="ORF">DYB30_002059</name>
    <name evidence="14" type="ORF">DYB31_000605</name>
    <name evidence="12" type="ORF">DYB34_001518</name>
    <name evidence="8" type="ORF">DYB36_002076</name>
    <name evidence="11" type="ORF">DYB38_002482</name>
</gene>
<dbReference type="EMBL" id="QUTF01020398">
    <property type="protein sequence ID" value="RHY96894.1"/>
    <property type="molecule type" value="Genomic_DNA"/>
</dbReference>
<keyword evidence="5" id="KW-0067">ATP-binding</keyword>
<evidence type="ECO:0000313" key="16">
    <source>
        <dbReference type="Proteomes" id="UP000265716"/>
    </source>
</evidence>
<dbReference type="GO" id="GO:0005634">
    <property type="term" value="C:nucleus"/>
    <property type="evidence" value="ECO:0007669"/>
    <property type="project" value="TreeGrafter"/>
</dbReference>
<dbReference type="InterPro" id="IPR011009">
    <property type="entry name" value="Kinase-like_dom_sf"/>
</dbReference>
<dbReference type="GO" id="GO:0005524">
    <property type="term" value="F:ATP binding"/>
    <property type="evidence" value="ECO:0007669"/>
    <property type="project" value="UniProtKB-KW"/>
</dbReference>
<name>A0A397B491_APHAT</name>
<dbReference type="SUPFAM" id="SSF56112">
    <property type="entry name" value="Protein kinase-like (PK-like)"/>
    <property type="match status" value="1"/>
</dbReference>
<keyword evidence="3" id="KW-0547">Nucleotide-binding</keyword>
<evidence type="ECO:0000256" key="3">
    <source>
        <dbReference type="ARBA" id="ARBA00022741"/>
    </source>
</evidence>
<dbReference type="EMBL" id="QUTC01004889">
    <property type="protein sequence ID" value="RHY61747.1"/>
    <property type="molecule type" value="Genomic_DNA"/>
</dbReference>
<keyword evidence="2" id="KW-0808">Transferase</keyword>
<evidence type="ECO:0000256" key="6">
    <source>
        <dbReference type="SAM" id="Phobius"/>
    </source>
</evidence>
<dbReference type="EMBL" id="QUTE01012351">
    <property type="protein sequence ID" value="RHZ07425.1"/>
    <property type="molecule type" value="Genomic_DNA"/>
</dbReference>
<keyword evidence="4" id="KW-0418">Kinase</keyword>
<sequence>MHERFSNPQVLAAALYGHVLLCTDVATGDAVAIKRMHLASAKTKLALGTSNRVSEDATMELHVHRILSANGGHANVLRLRDHFHDESNLYLVLNYCPGGDLFTVLRTHGTLEMATVWTYFRQIVQGVAYMHRQGYAHRDLSLENILLDGNGNCCVCDFGLATPVSAWVSQKVGKLFYMAPEVVAAALYDPTKADVWSLGIMLFMLVTGTPLLGVASNMDRRYRYMISHGLQRLVAHTYKQRIDAKVMMLLEGMLATDPRLRLTLDDVVKRMGESRGRLSHRTTIGQTIKRWFQPKKNGGQPIDEPLILGI</sequence>
<feature type="transmembrane region" description="Helical" evidence="6">
    <location>
        <begin position="195"/>
        <end position="215"/>
    </location>
</feature>
<dbReference type="VEuPathDB" id="FungiDB:H257_12304"/>
<evidence type="ECO:0000313" key="19">
    <source>
        <dbReference type="Proteomes" id="UP000266643"/>
    </source>
</evidence>
<dbReference type="Gene3D" id="1.10.510.10">
    <property type="entry name" value="Transferase(Phosphotransferase) domain 1"/>
    <property type="match status" value="1"/>
</dbReference>
<evidence type="ECO:0000313" key="12">
    <source>
        <dbReference type="EMBL" id="RHY72248.1"/>
    </source>
</evidence>
<organism evidence="8 15">
    <name type="scientific">Aphanomyces astaci</name>
    <name type="common">Crayfish plague agent</name>
    <dbReference type="NCBI Taxonomy" id="112090"/>
    <lineage>
        <taxon>Eukaryota</taxon>
        <taxon>Sar</taxon>
        <taxon>Stramenopiles</taxon>
        <taxon>Oomycota</taxon>
        <taxon>Saprolegniomycetes</taxon>
        <taxon>Saprolegniales</taxon>
        <taxon>Verrucalvaceae</taxon>
        <taxon>Aphanomyces</taxon>
    </lineage>
</organism>
<dbReference type="EMBL" id="QUSZ01004662">
    <property type="protein sequence ID" value="RHY13242.1"/>
    <property type="molecule type" value="Genomic_DNA"/>
</dbReference>